<dbReference type="Proteomes" id="UP000287171">
    <property type="component" value="Unassembled WGS sequence"/>
</dbReference>
<name>A0A402BLE5_9CHLR</name>
<dbReference type="OrthoDB" id="157719at2"/>
<comment type="caution">
    <text evidence="2">The sequence shown here is derived from an EMBL/GenBank/DDBJ whole genome shotgun (WGS) entry which is preliminary data.</text>
</comment>
<dbReference type="Gene3D" id="1.20.120.450">
    <property type="entry name" value="dinb family like domain"/>
    <property type="match status" value="1"/>
</dbReference>
<dbReference type="RefSeq" id="WP_126632158.1">
    <property type="nucleotide sequence ID" value="NZ_BIFT01000003.1"/>
</dbReference>
<accession>A0A402BLE5</accession>
<evidence type="ECO:0000313" key="3">
    <source>
        <dbReference type="Proteomes" id="UP000287171"/>
    </source>
</evidence>
<dbReference type="AlphaFoldDB" id="A0A402BLE5"/>
<dbReference type="InterPro" id="IPR024775">
    <property type="entry name" value="DinB-like"/>
</dbReference>
<keyword evidence="3" id="KW-1185">Reference proteome</keyword>
<evidence type="ECO:0000313" key="2">
    <source>
        <dbReference type="EMBL" id="GCE32164.1"/>
    </source>
</evidence>
<protein>
    <recommendedName>
        <fullName evidence="1">DinB-like domain-containing protein</fullName>
    </recommendedName>
</protein>
<dbReference type="SUPFAM" id="SSF109854">
    <property type="entry name" value="DinB/YfiT-like putative metalloenzymes"/>
    <property type="match status" value="1"/>
</dbReference>
<organism evidence="2 3">
    <name type="scientific">Dictyobacter alpinus</name>
    <dbReference type="NCBI Taxonomy" id="2014873"/>
    <lineage>
        <taxon>Bacteria</taxon>
        <taxon>Bacillati</taxon>
        <taxon>Chloroflexota</taxon>
        <taxon>Ktedonobacteria</taxon>
        <taxon>Ktedonobacterales</taxon>
        <taxon>Dictyobacteraceae</taxon>
        <taxon>Dictyobacter</taxon>
    </lineage>
</organism>
<feature type="domain" description="DinB-like" evidence="1">
    <location>
        <begin position="14"/>
        <end position="143"/>
    </location>
</feature>
<reference evidence="3" key="1">
    <citation type="submission" date="2018-12" db="EMBL/GenBank/DDBJ databases">
        <title>Tengunoibacter tsumagoiensis gen. nov., sp. nov., Dictyobacter kobayashii sp. nov., D. alpinus sp. nov., and D. joshuensis sp. nov. and description of Dictyobacteraceae fam. nov. within the order Ktedonobacterales isolated from Tengu-no-mugimeshi.</title>
        <authorList>
            <person name="Wang C.M."/>
            <person name="Zheng Y."/>
            <person name="Sakai Y."/>
            <person name="Toyoda A."/>
            <person name="Minakuchi Y."/>
            <person name="Abe K."/>
            <person name="Yokota A."/>
            <person name="Yabe S."/>
        </authorList>
    </citation>
    <scope>NUCLEOTIDE SEQUENCE [LARGE SCALE GENOMIC DNA]</scope>
    <source>
        <strain evidence="3">Uno16</strain>
    </source>
</reference>
<dbReference type="EMBL" id="BIFT01000003">
    <property type="protein sequence ID" value="GCE32164.1"/>
    <property type="molecule type" value="Genomic_DNA"/>
</dbReference>
<evidence type="ECO:0000259" key="1">
    <source>
        <dbReference type="Pfam" id="PF12867"/>
    </source>
</evidence>
<proteinExistence type="predicted"/>
<gene>
    <name evidence="2" type="ORF">KDA_76480</name>
</gene>
<sequence length="158" mass="17714">MQGSLALFYQGWHGHQQRLVKALAPLTSPQLTYSTIPRWSIGRIAAHIIAARVWWMCSRAGEGSAHLAPMEHWDSTGQPVRKASELVSGLEQTWRVLESALERWTPADLEHIFPAIPDDPTERTKGWIIWHVLEHDLHHSGEISLTLGAHGLPALSLE</sequence>
<dbReference type="Pfam" id="PF12867">
    <property type="entry name" value="DinB_2"/>
    <property type="match status" value="1"/>
</dbReference>
<dbReference type="InterPro" id="IPR034660">
    <property type="entry name" value="DinB/YfiT-like"/>
</dbReference>